<dbReference type="EMBL" id="CAKXZS010000034">
    <property type="protein sequence ID" value="CAH2405255.1"/>
    <property type="molecule type" value="Genomic_DNA"/>
</dbReference>
<gene>
    <name evidence="1" type="ORF">MES4922_40150</name>
</gene>
<comment type="caution">
    <text evidence="1">The sequence shown here is derived from an EMBL/GenBank/DDBJ whole genome shotgun (WGS) entry which is preliminary data.</text>
</comment>
<evidence type="ECO:0000313" key="1">
    <source>
        <dbReference type="EMBL" id="CAH2405255.1"/>
    </source>
</evidence>
<organism evidence="1 2">
    <name type="scientific">Mesorhizobium ventifaucium</name>
    <dbReference type="NCBI Taxonomy" id="666020"/>
    <lineage>
        <taxon>Bacteria</taxon>
        <taxon>Pseudomonadati</taxon>
        <taxon>Pseudomonadota</taxon>
        <taxon>Alphaproteobacteria</taxon>
        <taxon>Hyphomicrobiales</taxon>
        <taxon>Phyllobacteriaceae</taxon>
        <taxon>Mesorhizobium</taxon>
    </lineage>
</organism>
<proteinExistence type="predicted"/>
<accession>A0ABN8K4R5</accession>
<protein>
    <submittedName>
        <fullName evidence="1">Uncharacterized protein</fullName>
    </submittedName>
</protein>
<dbReference type="RefSeq" id="WP_254027188.1">
    <property type="nucleotide sequence ID" value="NZ_CAKXZS010000034.1"/>
</dbReference>
<evidence type="ECO:0000313" key="2">
    <source>
        <dbReference type="Proteomes" id="UP001152604"/>
    </source>
</evidence>
<sequence>MTTITPARLPSIPTSVDAFADATTAINFALDCLEDFEVGSFLADRRAGRDLGGWLSHVTSVRREASSCYGPLSVPPHLADC</sequence>
<dbReference type="Proteomes" id="UP001152604">
    <property type="component" value="Unassembled WGS sequence"/>
</dbReference>
<keyword evidence="2" id="KW-1185">Reference proteome</keyword>
<name>A0ABN8K4R5_9HYPH</name>
<reference evidence="1" key="1">
    <citation type="submission" date="2022-03" db="EMBL/GenBank/DDBJ databases">
        <authorList>
            <person name="Brunel B."/>
        </authorList>
    </citation>
    <scope>NUCLEOTIDE SEQUENCE</scope>
    <source>
        <strain evidence="1">STM4922sample</strain>
    </source>
</reference>